<feature type="domain" description="HTH luxR-type" evidence="7">
    <location>
        <begin position="138"/>
        <end position="203"/>
    </location>
</feature>
<evidence type="ECO:0000259" key="7">
    <source>
        <dbReference type="PROSITE" id="PS50043"/>
    </source>
</evidence>
<evidence type="ECO:0000259" key="8">
    <source>
        <dbReference type="PROSITE" id="PS50110"/>
    </source>
</evidence>
<evidence type="ECO:0000313" key="10">
    <source>
        <dbReference type="Proteomes" id="UP000182350"/>
    </source>
</evidence>
<protein>
    <submittedName>
        <fullName evidence="9">Two component transcriptional regulator, LuxR family</fullName>
    </submittedName>
</protein>
<reference evidence="9 10" key="1">
    <citation type="submission" date="2016-11" db="EMBL/GenBank/DDBJ databases">
        <authorList>
            <person name="Jaros S."/>
            <person name="Januszkiewicz K."/>
            <person name="Wedrychowicz H."/>
        </authorList>
    </citation>
    <scope>NUCLEOTIDE SEQUENCE [LARGE SCALE GENOMIC DNA]</scope>
    <source>
        <strain evidence="9 10">DSM 21637</strain>
    </source>
</reference>
<dbReference type="InterPro" id="IPR000792">
    <property type="entry name" value="Tscrpt_reg_LuxR_C"/>
</dbReference>
<dbReference type="Gene3D" id="1.10.10.10">
    <property type="entry name" value="Winged helix-like DNA-binding domain superfamily/Winged helix DNA-binding domain"/>
    <property type="match status" value="1"/>
</dbReference>
<keyword evidence="10" id="KW-1185">Reference proteome</keyword>
<dbReference type="GO" id="GO:0006355">
    <property type="term" value="P:regulation of DNA-templated transcription"/>
    <property type="evidence" value="ECO:0007669"/>
    <property type="project" value="InterPro"/>
</dbReference>
<accession>A0A1K1Y592</accession>
<evidence type="ECO:0000256" key="5">
    <source>
        <dbReference type="ARBA" id="ARBA00023163"/>
    </source>
</evidence>
<dbReference type="Pfam" id="PF00196">
    <property type="entry name" value="GerE"/>
    <property type="match status" value="1"/>
</dbReference>
<dbReference type="Pfam" id="PF00072">
    <property type="entry name" value="Response_reg"/>
    <property type="match status" value="1"/>
</dbReference>
<dbReference type="EMBL" id="FPJW01000007">
    <property type="protein sequence ID" value="SFX56517.1"/>
    <property type="molecule type" value="Genomic_DNA"/>
</dbReference>
<dbReference type="OrthoDB" id="9802186at2"/>
<dbReference type="PANTHER" id="PTHR44688">
    <property type="entry name" value="DNA-BINDING TRANSCRIPTIONAL ACTIVATOR DEVR_DOSR"/>
    <property type="match status" value="1"/>
</dbReference>
<dbReference type="AlphaFoldDB" id="A0A1K1Y592"/>
<dbReference type="InterPro" id="IPR016032">
    <property type="entry name" value="Sig_transdc_resp-reg_C-effctor"/>
</dbReference>
<proteinExistence type="predicted"/>
<dbReference type="PROSITE" id="PS50110">
    <property type="entry name" value="RESPONSE_REGULATORY"/>
    <property type="match status" value="1"/>
</dbReference>
<evidence type="ECO:0000313" key="9">
    <source>
        <dbReference type="EMBL" id="SFX56517.1"/>
    </source>
</evidence>
<dbReference type="PANTHER" id="PTHR44688:SF16">
    <property type="entry name" value="DNA-BINDING TRANSCRIPTIONAL ACTIVATOR DEVR_DOSR"/>
    <property type="match status" value="1"/>
</dbReference>
<organism evidence="9 10">
    <name type="scientific">Marinospirillum alkaliphilum DSM 21637</name>
    <dbReference type="NCBI Taxonomy" id="1122209"/>
    <lineage>
        <taxon>Bacteria</taxon>
        <taxon>Pseudomonadati</taxon>
        <taxon>Pseudomonadota</taxon>
        <taxon>Gammaproteobacteria</taxon>
        <taxon>Oceanospirillales</taxon>
        <taxon>Oceanospirillaceae</taxon>
        <taxon>Marinospirillum</taxon>
    </lineage>
</organism>
<keyword evidence="5" id="KW-0804">Transcription</keyword>
<dbReference type="RefSeq" id="WP_072326422.1">
    <property type="nucleotide sequence ID" value="NZ_FPJW01000007.1"/>
</dbReference>
<dbReference type="Gene3D" id="3.40.50.2300">
    <property type="match status" value="1"/>
</dbReference>
<feature type="modified residue" description="4-aspartylphosphate" evidence="6">
    <location>
        <position position="57"/>
    </location>
</feature>
<dbReference type="PROSITE" id="PS50043">
    <property type="entry name" value="HTH_LUXR_2"/>
    <property type="match status" value="1"/>
</dbReference>
<evidence type="ECO:0000256" key="6">
    <source>
        <dbReference type="PROSITE-ProRule" id="PRU00169"/>
    </source>
</evidence>
<feature type="domain" description="Response regulatory" evidence="8">
    <location>
        <begin position="8"/>
        <end position="122"/>
    </location>
</feature>
<dbReference type="CDD" id="cd06170">
    <property type="entry name" value="LuxR_C_like"/>
    <property type="match status" value="1"/>
</dbReference>
<dbReference type="CDD" id="cd17537">
    <property type="entry name" value="REC_FixJ"/>
    <property type="match status" value="1"/>
</dbReference>
<dbReference type="PRINTS" id="PR00038">
    <property type="entry name" value="HTHLUXR"/>
</dbReference>
<dbReference type="InterPro" id="IPR011006">
    <property type="entry name" value="CheY-like_superfamily"/>
</dbReference>
<evidence type="ECO:0000256" key="2">
    <source>
        <dbReference type="ARBA" id="ARBA00023012"/>
    </source>
</evidence>
<dbReference type="GO" id="GO:0000160">
    <property type="term" value="P:phosphorelay signal transduction system"/>
    <property type="evidence" value="ECO:0007669"/>
    <property type="project" value="UniProtKB-KW"/>
</dbReference>
<evidence type="ECO:0000256" key="3">
    <source>
        <dbReference type="ARBA" id="ARBA00023015"/>
    </source>
</evidence>
<dbReference type="SMART" id="SM00448">
    <property type="entry name" value="REC"/>
    <property type="match status" value="1"/>
</dbReference>
<sequence length="207" mass="22779">MTDATAAKVWIVDDDQQVRESLAWLLGTVGLTVCLCSDGADFLAQWQSGQPGCVLLDVRMPGQSGLELQRTLQQDPAAPPVILMSGHADVGMAVKAMKDGACDFFEKPFNDQHLIDALQQAVALHQTRLKQLHQQQHSKQQLATLTSREQEVMECLVQGLPAKLIADHLGISPKTVDVHRHNLMKKLSVTSVPELIHLLVRTGREIL</sequence>
<dbReference type="InterPro" id="IPR036388">
    <property type="entry name" value="WH-like_DNA-bd_sf"/>
</dbReference>
<dbReference type="SUPFAM" id="SSF52172">
    <property type="entry name" value="CheY-like"/>
    <property type="match status" value="1"/>
</dbReference>
<dbReference type="PROSITE" id="PS00622">
    <property type="entry name" value="HTH_LUXR_1"/>
    <property type="match status" value="1"/>
</dbReference>
<keyword evidence="2" id="KW-0902">Two-component regulatory system</keyword>
<dbReference type="STRING" id="1122209.SAMN02745752_02106"/>
<dbReference type="FunFam" id="3.40.50.2300:FF:000018">
    <property type="entry name" value="DNA-binding transcriptional regulator NtrC"/>
    <property type="match status" value="1"/>
</dbReference>
<keyword evidence="4" id="KW-0238">DNA-binding</keyword>
<dbReference type="Proteomes" id="UP000182350">
    <property type="component" value="Unassembled WGS sequence"/>
</dbReference>
<keyword evidence="1 6" id="KW-0597">Phosphoprotein</keyword>
<evidence type="ECO:0000256" key="1">
    <source>
        <dbReference type="ARBA" id="ARBA00022553"/>
    </source>
</evidence>
<keyword evidence="3" id="KW-0805">Transcription regulation</keyword>
<evidence type="ECO:0000256" key="4">
    <source>
        <dbReference type="ARBA" id="ARBA00023125"/>
    </source>
</evidence>
<name>A0A1K1Y592_9GAMM</name>
<dbReference type="InterPro" id="IPR001789">
    <property type="entry name" value="Sig_transdc_resp-reg_receiver"/>
</dbReference>
<gene>
    <name evidence="9" type="ORF">SAMN02745752_02106</name>
</gene>
<dbReference type="SUPFAM" id="SSF46894">
    <property type="entry name" value="C-terminal effector domain of the bipartite response regulators"/>
    <property type="match status" value="1"/>
</dbReference>
<dbReference type="GO" id="GO:0003677">
    <property type="term" value="F:DNA binding"/>
    <property type="evidence" value="ECO:0007669"/>
    <property type="project" value="UniProtKB-KW"/>
</dbReference>
<dbReference type="SMART" id="SM00421">
    <property type="entry name" value="HTH_LUXR"/>
    <property type="match status" value="1"/>
</dbReference>